<dbReference type="InterPro" id="IPR036249">
    <property type="entry name" value="Thioredoxin-like_sf"/>
</dbReference>
<protein>
    <recommendedName>
        <fullName evidence="6">Glutathione s-transferase like protein</fullName>
    </recommendedName>
</protein>
<feature type="domain" description="GST C-terminal" evidence="3">
    <location>
        <begin position="94"/>
        <end position="229"/>
    </location>
</feature>
<dbReference type="SFLD" id="SFLDS00019">
    <property type="entry name" value="Glutathione_Transferase_(cytos"/>
    <property type="match status" value="1"/>
</dbReference>
<dbReference type="PROSITE" id="PS50405">
    <property type="entry name" value="GST_CTER"/>
    <property type="match status" value="1"/>
</dbReference>
<evidence type="ECO:0000313" key="5">
    <source>
        <dbReference type="Proteomes" id="UP000033647"/>
    </source>
</evidence>
<name>A0A0F4GI29_9PEZI</name>
<evidence type="ECO:0000259" key="2">
    <source>
        <dbReference type="PROSITE" id="PS50404"/>
    </source>
</evidence>
<sequence length="249" mass="27197">MTATLYTSAASGNSYKIRLLASILHIPLKEVEIDLQANEQHSETYLTINPRGEVPCLVDDGKLFNDSSAILVWLAGKYGNAGKQDGPSSYWSEDVGEQAEIVNWLSFANSWIQYGVFTPRAMLSYGGPFNGLGPASKWTKPELETLFQEGVIRSENSLQVLDAHLAGAEWLALGRPTIADLAVFVYVALAPMGDVSLKPYGHVEAWIDRIKGLEGFVGIEGLEDPLVHVERWKTMGREAPDARDSSASA</sequence>
<dbReference type="SFLD" id="SFLDG00358">
    <property type="entry name" value="Main_(cytGST)"/>
    <property type="match status" value="1"/>
</dbReference>
<evidence type="ECO:0008006" key="6">
    <source>
        <dbReference type="Google" id="ProtNLM"/>
    </source>
</evidence>
<dbReference type="InterPro" id="IPR010987">
    <property type="entry name" value="Glutathione-S-Trfase_C-like"/>
</dbReference>
<dbReference type="OrthoDB" id="422574at2759"/>
<evidence type="ECO:0000256" key="1">
    <source>
        <dbReference type="ARBA" id="ARBA00007409"/>
    </source>
</evidence>
<gene>
    <name evidence="4" type="ORF">TI39_contig605g00009</name>
</gene>
<dbReference type="PANTHER" id="PTHR44051:SF2">
    <property type="entry name" value="HYPOTHETICAL GLUTATHIONE S-TRANSFERASE LIKE PROTEIN"/>
    <property type="match status" value="1"/>
</dbReference>
<dbReference type="EMBL" id="LAFY01000597">
    <property type="protein sequence ID" value="KJX96702.1"/>
    <property type="molecule type" value="Genomic_DNA"/>
</dbReference>
<dbReference type="Pfam" id="PF00043">
    <property type="entry name" value="GST_C"/>
    <property type="match status" value="1"/>
</dbReference>
<comment type="caution">
    <text evidence="4">The sequence shown here is derived from an EMBL/GenBank/DDBJ whole genome shotgun (WGS) entry which is preliminary data.</text>
</comment>
<dbReference type="STRING" id="1047168.A0A0F4GI29"/>
<dbReference type="Gene3D" id="1.20.1050.10">
    <property type="match status" value="1"/>
</dbReference>
<reference evidence="4 5" key="1">
    <citation type="submission" date="2015-03" db="EMBL/GenBank/DDBJ databases">
        <title>RNA-seq based gene annotation and comparative genomics of four Zymoseptoria species reveal species-specific pathogenicity related genes and transposable element activity.</title>
        <authorList>
            <person name="Grandaubert J."/>
            <person name="Bhattacharyya A."/>
            <person name="Stukenbrock E.H."/>
        </authorList>
    </citation>
    <scope>NUCLEOTIDE SEQUENCE [LARGE SCALE GENOMIC DNA]</scope>
    <source>
        <strain evidence="4 5">Zb18110</strain>
    </source>
</reference>
<dbReference type="Proteomes" id="UP000033647">
    <property type="component" value="Unassembled WGS sequence"/>
</dbReference>
<dbReference type="Pfam" id="PF13417">
    <property type="entry name" value="GST_N_3"/>
    <property type="match status" value="1"/>
</dbReference>
<dbReference type="PANTHER" id="PTHR44051">
    <property type="entry name" value="GLUTATHIONE S-TRANSFERASE-RELATED"/>
    <property type="match status" value="1"/>
</dbReference>
<dbReference type="InterPro" id="IPR004045">
    <property type="entry name" value="Glutathione_S-Trfase_N"/>
</dbReference>
<dbReference type="InterPro" id="IPR036282">
    <property type="entry name" value="Glutathione-S-Trfase_C_sf"/>
</dbReference>
<dbReference type="SUPFAM" id="SSF52833">
    <property type="entry name" value="Thioredoxin-like"/>
    <property type="match status" value="1"/>
</dbReference>
<dbReference type="InterPro" id="IPR040079">
    <property type="entry name" value="Glutathione_S-Trfase"/>
</dbReference>
<comment type="similarity">
    <text evidence="1">Belongs to the GST superfamily.</text>
</comment>
<dbReference type="Gene3D" id="3.40.30.10">
    <property type="entry name" value="Glutaredoxin"/>
    <property type="match status" value="1"/>
</dbReference>
<dbReference type="AlphaFoldDB" id="A0A0F4GI29"/>
<proteinExistence type="inferred from homology"/>
<feature type="domain" description="GST N-terminal" evidence="2">
    <location>
        <begin position="1"/>
        <end position="82"/>
    </location>
</feature>
<accession>A0A0F4GI29</accession>
<keyword evidence="5" id="KW-1185">Reference proteome</keyword>
<dbReference type="SUPFAM" id="SSF47616">
    <property type="entry name" value="GST C-terminal domain-like"/>
    <property type="match status" value="1"/>
</dbReference>
<dbReference type="PROSITE" id="PS50404">
    <property type="entry name" value="GST_NTER"/>
    <property type="match status" value="1"/>
</dbReference>
<evidence type="ECO:0000259" key="3">
    <source>
        <dbReference type="PROSITE" id="PS50405"/>
    </source>
</evidence>
<dbReference type="InterPro" id="IPR004046">
    <property type="entry name" value="GST_C"/>
</dbReference>
<organism evidence="4 5">
    <name type="scientific">Zymoseptoria brevis</name>
    <dbReference type="NCBI Taxonomy" id="1047168"/>
    <lineage>
        <taxon>Eukaryota</taxon>
        <taxon>Fungi</taxon>
        <taxon>Dikarya</taxon>
        <taxon>Ascomycota</taxon>
        <taxon>Pezizomycotina</taxon>
        <taxon>Dothideomycetes</taxon>
        <taxon>Dothideomycetidae</taxon>
        <taxon>Mycosphaerellales</taxon>
        <taxon>Mycosphaerellaceae</taxon>
        <taxon>Zymoseptoria</taxon>
    </lineage>
</organism>
<evidence type="ECO:0000313" key="4">
    <source>
        <dbReference type="EMBL" id="KJX96702.1"/>
    </source>
</evidence>